<evidence type="ECO:0000313" key="3">
    <source>
        <dbReference type="Proteomes" id="UP000663828"/>
    </source>
</evidence>
<name>A0A815B4H4_ADIRI</name>
<proteinExistence type="predicted"/>
<gene>
    <name evidence="2" type="ORF">XAT740_LOCUS27171</name>
</gene>
<feature type="compositionally biased region" description="Polar residues" evidence="1">
    <location>
        <begin position="332"/>
        <end position="368"/>
    </location>
</feature>
<comment type="caution">
    <text evidence="2">The sequence shown here is derived from an EMBL/GenBank/DDBJ whole genome shotgun (WGS) entry which is preliminary data.</text>
</comment>
<dbReference type="EMBL" id="CAJNOR010002251">
    <property type="protein sequence ID" value="CAF1268641.1"/>
    <property type="molecule type" value="Genomic_DNA"/>
</dbReference>
<dbReference type="Proteomes" id="UP000663828">
    <property type="component" value="Unassembled WGS sequence"/>
</dbReference>
<evidence type="ECO:0000313" key="2">
    <source>
        <dbReference type="EMBL" id="CAF1268641.1"/>
    </source>
</evidence>
<keyword evidence="3" id="KW-1185">Reference proteome</keyword>
<evidence type="ECO:0000256" key="1">
    <source>
        <dbReference type="SAM" id="MobiDB-lite"/>
    </source>
</evidence>
<reference evidence="2" key="1">
    <citation type="submission" date="2021-02" db="EMBL/GenBank/DDBJ databases">
        <authorList>
            <person name="Nowell W R."/>
        </authorList>
    </citation>
    <scope>NUCLEOTIDE SEQUENCE</scope>
</reference>
<feature type="region of interest" description="Disordered" evidence="1">
    <location>
        <begin position="332"/>
        <end position="369"/>
    </location>
</feature>
<feature type="compositionally biased region" description="Polar residues" evidence="1">
    <location>
        <begin position="959"/>
        <end position="973"/>
    </location>
</feature>
<protein>
    <submittedName>
        <fullName evidence="2">Uncharacterized protein</fullName>
    </submittedName>
</protein>
<dbReference type="AlphaFoldDB" id="A0A815B4H4"/>
<accession>A0A815B4H4</accession>
<organism evidence="2 3">
    <name type="scientific">Adineta ricciae</name>
    <name type="common">Rotifer</name>
    <dbReference type="NCBI Taxonomy" id="249248"/>
    <lineage>
        <taxon>Eukaryota</taxon>
        <taxon>Metazoa</taxon>
        <taxon>Spiralia</taxon>
        <taxon>Gnathifera</taxon>
        <taxon>Rotifera</taxon>
        <taxon>Eurotatoria</taxon>
        <taxon>Bdelloidea</taxon>
        <taxon>Adinetida</taxon>
        <taxon>Adinetidae</taxon>
        <taxon>Adineta</taxon>
    </lineage>
</organism>
<dbReference type="InterPro" id="IPR036770">
    <property type="entry name" value="Ankyrin_rpt-contain_sf"/>
</dbReference>
<dbReference type="SUPFAM" id="SSF48403">
    <property type="entry name" value="Ankyrin repeat"/>
    <property type="match status" value="1"/>
</dbReference>
<sequence length="1000" mass="114517">MNTLRLHASAEDISKDYLSPYRMSNPMTTIGTQELPLEELNYNTLLEILQEIQTGAIRKPDHFNNFHFLLFLLYDAHGYTRDRYPLWRWYHRIKKKLLTAKHITIDNDDSRHHILSALEHLIDSTPNISTSIEDPVQLEQQYLHSPIHGLFKAYTCLHTYLYMEQADKPIINENEKVFNALQASFMKFLRYDYCDLIHFAIAHKKVSLLDKIYNGSGNWLDASMNSVTERGWLSLHYASYVGDKETVKIICDTLTTLAQSNQFDTLSLLIPTFQRREFENNPNKYILKACGVERDTHPTKQRKHSLPSLEPSVLLDSHNIMLRQQYLQQKFRSRMDSQTARDQPSLVTNNATDDHQSIGTANNSTNDNDIPDADELELSSLPLIQREEFIEKIIHGTDTKQMLIPSPLTLACIATFGEKADYEEVVKILLDSHLVEFDGLNHECILSRVLDYMHKRDYASFQHVLVYRDTETEGPSAFIFYQFDGFIVHQDVKPFSGAMSGSSVTLNTSKNDESVASDDGHATETPISVRCFLTVLVLRDIFLQYPRWDFHLLRENIEEHFIELENALGCRPTILYPDGDVISSRKRSDVTWEVIVKYRLSSETGQSLYMQVDYYFFETFGDPLSDALANVYQTPFYLSCMTDSTMMMDTIFDSFFKRRNLHSWGTIAEKHLEHCFDGVLQIKNNCSSFLALCTTLSRYYQVDGDPFMEENSATIQRIFVHAFACCVRRNAKIELDYLIKNHALIYYDSCRTKPSDIRHNILTYCVVRNLANVFDQLMTNMKTTMYKTYQNSTNPDWQPHIAWREIIHVIIDPVSQMQSGNTEQTDFSQLACYGDTNTNVASIGSIPILHATGEEYIRCIKARKNIILKAKRRLPRTLSDTNKHRPASARRMNSFDQQQMEDAISHSTTGLTSGYPNAGLSGSSLAVGGTTTGSLSKKSKNIFKNVNRLRWGKNDRHNPSASNAQQSTNKRVTSLATATTGLDELAMPTDAISLVSHITY</sequence>
<feature type="region of interest" description="Disordered" evidence="1">
    <location>
        <begin position="948"/>
        <end position="973"/>
    </location>
</feature>